<evidence type="ECO:0000313" key="3">
    <source>
        <dbReference type="Proteomes" id="UP001498421"/>
    </source>
</evidence>
<dbReference type="Proteomes" id="UP001498421">
    <property type="component" value="Unassembled WGS sequence"/>
</dbReference>
<dbReference type="InterPro" id="IPR052897">
    <property type="entry name" value="Sec-Metab_Biosynth_Hydrolase"/>
</dbReference>
<evidence type="ECO:0000313" key="2">
    <source>
        <dbReference type="EMBL" id="KAK7426106.1"/>
    </source>
</evidence>
<comment type="caution">
    <text evidence="2">The sequence shown here is derived from an EMBL/GenBank/DDBJ whole genome shotgun (WGS) entry which is preliminary data.</text>
</comment>
<feature type="domain" description="AB hydrolase-1" evidence="1">
    <location>
        <begin position="6"/>
        <end position="240"/>
    </location>
</feature>
<dbReference type="Pfam" id="PF12697">
    <property type="entry name" value="Abhydrolase_6"/>
    <property type="match status" value="1"/>
</dbReference>
<dbReference type="Gene3D" id="3.40.50.1820">
    <property type="entry name" value="alpha/beta hydrolase"/>
    <property type="match status" value="1"/>
</dbReference>
<name>A0ABR1HZR7_9HYPO</name>
<evidence type="ECO:0000259" key="1">
    <source>
        <dbReference type="Pfam" id="PF12697"/>
    </source>
</evidence>
<dbReference type="SUPFAM" id="SSF53474">
    <property type="entry name" value="alpha/beta-Hydrolases"/>
    <property type="match status" value="1"/>
</dbReference>
<sequence>MSKPTIVLVPGAWHTPEHYNLLLQRLRDAGYPTSSQQLTSLGSTGPGDQAVVTGTDFIRESLLLPKLDQGKDVILVMHSYGGCPGAAAANDLSKTERAAAGQQGGIVGLIFMCAFLANEGDSLWSKLPGEKLDSWNIINEETGQLGVDNPKAVFYNNVNDALAKSAIDQLKQQAHTSFTTPSAPPAWKDGVFDGRRAYIKCQQDKAIPYIAQTMMVQFSGVQWHELDLEDAGHSPFLSHPNSVCKFVDERAKEWAK</sequence>
<dbReference type="EMBL" id="JAZAVK010000071">
    <property type="protein sequence ID" value="KAK7426106.1"/>
    <property type="molecule type" value="Genomic_DNA"/>
</dbReference>
<gene>
    <name evidence="2" type="ORF">QQZ08_007416</name>
</gene>
<dbReference type="InterPro" id="IPR000073">
    <property type="entry name" value="AB_hydrolase_1"/>
</dbReference>
<accession>A0ABR1HZR7</accession>
<reference evidence="2 3" key="1">
    <citation type="journal article" date="2025" name="Microbiol. Resour. Announc.">
        <title>Draft genome sequences for Neonectria magnoliae and Neonectria punicea, canker pathogens of Liriodendron tulipifera and Acer saccharum in West Virginia.</title>
        <authorList>
            <person name="Petronek H.M."/>
            <person name="Kasson M.T."/>
            <person name="Metheny A.M."/>
            <person name="Stauder C.M."/>
            <person name="Lovett B."/>
            <person name="Lynch S.C."/>
            <person name="Garnas J.R."/>
            <person name="Kasson L.R."/>
            <person name="Stajich J.E."/>
        </authorList>
    </citation>
    <scope>NUCLEOTIDE SEQUENCE [LARGE SCALE GENOMIC DNA]</scope>
    <source>
        <strain evidence="2 3">NRRL 64651</strain>
    </source>
</reference>
<dbReference type="InterPro" id="IPR029058">
    <property type="entry name" value="AB_hydrolase_fold"/>
</dbReference>
<dbReference type="PANTHER" id="PTHR37017:SF8">
    <property type="entry name" value="AB HYDROLASE-1 DOMAIN-CONTAINING PROTEIN"/>
    <property type="match status" value="1"/>
</dbReference>
<protein>
    <recommendedName>
        <fullName evidence="1">AB hydrolase-1 domain-containing protein</fullName>
    </recommendedName>
</protein>
<dbReference type="PANTHER" id="PTHR37017">
    <property type="entry name" value="AB HYDROLASE-1 DOMAIN-CONTAINING PROTEIN-RELATED"/>
    <property type="match status" value="1"/>
</dbReference>
<proteinExistence type="predicted"/>
<keyword evidence="3" id="KW-1185">Reference proteome</keyword>
<organism evidence="2 3">
    <name type="scientific">Neonectria magnoliae</name>
    <dbReference type="NCBI Taxonomy" id="2732573"/>
    <lineage>
        <taxon>Eukaryota</taxon>
        <taxon>Fungi</taxon>
        <taxon>Dikarya</taxon>
        <taxon>Ascomycota</taxon>
        <taxon>Pezizomycotina</taxon>
        <taxon>Sordariomycetes</taxon>
        <taxon>Hypocreomycetidae</taxon>
        <taxon>Hypocreales</taxon>
        <taxon>Nectriaceae</taxon>
        <taxon>Neonectria</taxon>
    </lineage>
</organism>